<accession>A0A3N4HWJ6</accession>
<feature type="compositionally biased region" description="Low complexity" evidence="1">
    <location>
        <begin position="174"/>
        <end position="191"/>
    </location>
</feature>
<evidence type="ECO:0000313" key="2">
    <source>
        <dbReference type="EMBL" id="RPA78185.1"/>
    </source>
</evidence>
<dbReference type="AlphaFoldDB" id="A0A3N4HWJ6"/>
<name>A0A3N4HWJ6_ASCIM</name>
<protein>
    <recommendedName>
        <fullName evidence="4">C2H2-type domain-containing protein</fullName>
    </recommendedName>
</protein>
<keyword evidence="3" id="KW-1185">Reference proteome</keyword>
<reference evidence="2 3" key="1">
    <citation type="journal article" date="2018" name="Nat. Ecol. Evol.">
        <title>Pezizomycetes genomes reveal the molecular basis of ectomycorrhizal truffle lifestyle.</title>
        <authorList>
            <person name="Murat C."/>
            <person name="Payen T."/>
            <person name="Noel B."/>
            <person name="Kuo A."/>
            <person name="Morin E."/>
            <person name="Chen J."/>
            <person name="Kohler A."/>
            <person name="Krizsan K."/>
            <person name="Balestrini R."/>
            <person name="Da Silva C."/>
            <person name="Montanini B."/>
            <person name="Hainaut M."/>
            <person name="Levati E."/>
            <person name="Barry K.W."/>
            <person name="Belfiori B."/>
            <person name="Cichocki N."/>
            <person name="Clum A."/>
            <person name="Dockter R.B."/>
            <person name="Fauchery L."/>
            <person name="Guy J."/>
            <person name="Iotti M."/>
            <person name="Le Tacon F."/>
            <person name="Lindquist E.A."/>
            <person name="Lipzen A."/>
            <person name="Malagnac F."/>
            <person name="Mello A."/>
            <person name="Molinier V."/>
            <person name="Miyauchi S."/>
            <person name="Poulain J."/>
            <person name="Riccioni C."/>
            <person name="Rubini A."/>
            <person name="Sitrit Y."/>
            <person name="Splivallo R."/>
            <person name="Traeger S."/>
            <person name="Wang M."/>
            <person name="Zifcakova L."/>
            <person name="Wipf D."/>
            <person name="Zambonelli A."/>
            <person name="Paolocci F."/>
            <person name="Nowrousian M."/>
            <person name="Ottonello S."/>
            <person name="Baldrian P."/>
            <person name="Spatafora J.W."/>
            <person name="Henrissat B."/>
            <person name="Nagy L.G."/>
            <person name="Aury J.M."/>
            <person name="Wincker P."/>
            <person name="Grigoriev I.V."/>
            <person name="Bonfante P."/>
            <person name="Martin F.M."/>
        </authorList>
    </citation>
    <scope>NUCLEOTIDE SEQUENCE [LARGE SCALE GENOMIC DNA]</scope>
    <source>
        <strain evidence="2 3">RN42</strain>
    </source>
</reference>
<gene>
    <name evidence="2" type="ORF">BJ508DRAFT_159870</name>
</gene>
<sequence length="191" mass="21497">MLNRMQNQPFRSESPTSDSDSETFKFAPGYTTPQASYTHKIGQQFGKNYRQDGTAISNFFALRQENNTVLFTEVPCQTSPHFGGCAGQCYAVASSKSSRPDSKYYCTVPGCPEQGLVSMEEHILEHFREPIYRCPTASCQRHKHNRGFFTQQSLSEHIRDMHSGSQKTSKANVSSSRSGSLRKSQNSSLYR</sequence>
<evidence type="ECO:0008006" key="4">
    <source>
        <dbReference type="Google" id="ProtNLM"/>
    </source>
</evidence>
<dbReference type="EMBL" id="ML119714">
    <property type="protein sequence ID" value="RPA78185.1"/>
    <property type="molecule type" value="Genomic_DNA"/>
</dbReference>
<organism evidence="2 3">
    <name type="scientific">Ascobolus immersus RN42</name>
    <dbReference type="NCBI Taxonomy" id="1160509"/>
    <lineage>
        <taxon>Eukaryota</taxon>
        <taxon>Fungi</taxon>
        <taxon>Dikarya</taxon>
        <taxon>Ascomycota</taxon>
        <taxon>Pezizomycotina</taxon>
        <taxon>Pezizomycetes</taxon>
        <taxon>Pezizales</taxon>
        <taxon>Ascobolaceae</taxon>
        <taxon>Ascobolus</taxon>
    </lineage>
</organism>
<feature type="compositionally biased region" description="Polar residues" evidence="1">
    <location>
        <begin position="1"/>
        <end position="11"/>
    </location>
</feature>
<feature type="compositionally biased region" description="Polar residues" evidence="1">
    <location>
        <begin position="163"/>
        <end position="173"/>
    </location>
</feature>
<evidence type="ECO:0000313" key="3">
    <source>
        <dbReference type="Proteomes" id="UP000275078"/>
    </source>
</evidence>
<dbReference type="Proteomes" id="UP000275078">
    <property type="component" value="Unassembled WGS sequence"/>
</dbReference>
<evidence type="ECO:0000256" key="1">
    <source>
        <dbReference type="SAM" id="MobiDB-lite"/>
    </source>
</evidence>
<proteinExistence type="predicted"/>
<feature type="region of interest" description="Disordered" evidence="1">
    <location>
        <begin position="1"/>
        <end position="31"/>
    </location>
</feature>
<feature type="region of interest" description="Disordered" evidence="1">
    <location>
        <begin position="160"/>
        <end position="191"/>
    </location>
</feature>